<dbReference type="PROSITE" id="PS52016">
    <property type="entry name" value="TONB_DEPENDENT_REC_3"/>
    <property type="match status" value="1"/>
</dbReference>
<evidence type="ECO:0000256" key="1">
    <source>
        <dbReference type="ARBA" id="ARBA00004571"/>
    </source>
</evidence>
<evidence type="ECO:0000256" key="7">
    <source>
        <dbReference type="ARBA" id="ARBA00023237"/>
    </source>
</evidence>
<dbReference type="AlphaFoldDB" id="A0A1I2JDH8"/>
<evidence type="ECO:0000256" key="6">
    <source>
        <dbReference type="ARBA" id="ARBA00023136"/>
    </source>
</evidence>
<evidence type="ECO:0000256" key="4">
    <source>
        <dbReference type="ARBA" id="ARBA00022692"/>
    </source>
</evidence>
<dbReference type="GO" id="GO:0009279">
    <property type="term" value="C:cell outer membrane"/>
    <property type="evidence" value="ECO:0007669"/>
    <property type="project" value="UniProtKB-SubCell"/>
</dbReference>
<dbReference type="InterPro" id="IPR037066">
    <property type="entry name" value="Plug_dom_sf"/>
</dbReference>
<dbReference type="STRING" id="655355.SAMN05216283_10849"/>
<keyword evidence="10" id="KW-0675">Receptor</keyword>
<name>A0A1I2JDH8_9BACT</name>
<dbReference type="Pfam" id="PF07715">
    <property type="entry name" value="Plug"/>
    <property type="match status" value="1"/>
</dbReference>
<dbReference type="InterPro" id="IPR039426">
    <property type="entry name" value="TonB-dep_rcpt-like"/>
</dbReference>
<evidence type="ECO:0000256" key="3">
    <source>
        <dbReference type="ARBA" id="ARBA00022452"/>
    </source>
</evidence>
<protein>
    <submittedName>
        <fullName evidence="10">TonB-dependent Receptor Plug Domain</fullName>
    </submittedName>
</protein>
<dbReference type="RefSeq" id="WP_093920565.1">
    <property type="nucleotide sequence ID" value="NZ_FONW01000008.1"/>
</dbReference>
<keyword evidence="11" id="KW-1185">Reference proteome</keyword>
<evidence type="ECO:0000256" key="2">
    <source>
        <dbReference type="ARBA" id="ARBA00022448"/>
    </source>
</evidence>
<evidence type="ECO:0000259" key="9">
    <source>
        <dbReference type="Pfam" id="PF07715"/>
    </source>
</evidence>
<dbReference type="SUPFAM" id="SSF56935">
    <property type="entry name" value="Porins"/>
    <property type="match status" value="1"/>
</dbReference>
<feature type="domain" description="TonB-dependent receptor plug" evidence="9">
    <location>
        <begin position="147"/>
        <end position="224"/>
    </location>
</feature>
<dbReference type="EMBL" id="FONW01000008">
    <property type="protein sequence ID" value="SFF51217.1"/>
    <property type="molecule type" value="Genomic_DNA"/>
</dbReference>
<dbReference type="GO" id="GO:0015344">
    <property type="term" value="F:siderophore uptake transmembrane transporter activity"/>
    <property type="evidence" value="ECO:0007669"/>
    <property type="project" value="TreeGrafter"/>
</dbReference>
<dbReference type="Gene3D" id="2.40.170.20">
    <property type="entry name" value="TonB-dependent receptor, beta-barrel domain"/>
    <property type="match status" value="1"/>
</dbReference>
<dbReference type="Gene3D" id="2.170.130.10">
    <property type="entry name" value="TonB-dependent receptor, plug domain"/>
    <property type="match status" value="1"/>
</dbReference>
<dbReference type="InterPro" id="IPR012910">
    <property type="entry name" value="Plug_dom"/>
</dbReference>
<proteinExistence type="inferred from homology"/>
<keyword evidence="2 8" id="KW-0813">Transport</keyword>
<organism evidence="10 11">
    <name type="scientific">Sunxiuqinia elliptica</name>
    <dbReference type="NCBI Taxonomy" id="655355"/>
    <lineage>
        <taxon>Bacteria</taxon>
        <taxon>Pseudomonadati</taxon>
        <taxon>Bacteroidota</taxon>
        <taxon>Bacteroidia</taxon>
        <taxon>Marinilabiliales</taxon>
        <taxon>Prolixibacteraceae</taxon>
        <taxon>Sunxiuqinia</taxon>
    </lineage>
</organism>
<evidence type="ECO:0000256" key="8">
    <source>
        <dbReference type="PROSITE-ProRule" id="PRU01360"/>
    </source>
</evidence>
<dbReference type="SUPFAM" id="SSF49464">
    <property type="entry name" value="Carboxypeptidase regulatory domain-like"/>
    <property type="match status" value="1"/>
</dbReference>
<gene>
    <name evidence="10" type="ORF">SAMN05216283_10849</name>
</gene>
<reference evidence="10 11" key="1">
    <citation type="submission" date="2016-10" db="EMBL/GenBank/DDBJ databases">
        <authorList>
            <person name="de Groot N.N."/>
        </authorList>
    </citation>
    <scope>NUCLEOTIDE SEQUENCE [LARGE SCALE GENOMIC DNA]</scope>
    <source>
        <strain evidence="10 11">CGMCC 1.9156</strain>
    </source>
</reference>
<dbReference type="Pfam" id="PF13715">
    <property type="entry name" value="CarbopepD_reg_2"/>
    <property type="match status" value="1"/>
</dbReference>
<evidence type="ECO:0000313" key="10">
    <source>
        <dbReference type="EMBL" id="SFF51217.1"/>
    </source>
</evidence>
<dbReference type="InterPro" id="IPR036942">
    <property type="entry name" value="Beta-barrel_TonB_sf"/>
</dbReference>
<sequence>MNKSLLKRIFATLLFNLLFVLLLSGQNKFTVSGFVSDRATGERLAGATVFNSESKSGTACNNYGFFSLKVPDGRVTLLVRFVGYETQVQQLQLKNDTVLDFRLSTNNQLGEVKVQANSNENFIRSTALGVNRLTGNEVEKIPTVLGEPDILKAIKLLPGVSFASEGTSGFSVRGGSPDQTLIMLDGVPVYNVNHLLGFLSLFNNDAINDSKLYKGSLPARFGGRLSSVLDISMKEGNLEKQAGTFSLSPIAGRYTMEGPIVKNKASYMVSARRSWIDVLFMEAQKQVGNSEQFLTYGFWDINAKANWIINRNNRLFLSFYTGRDAYQMREGEKDDSNYVKFSYNWQNLTGVLRWNHVFSPDLFANFSVYNSRYKQTYLIKYNVQGNNHYKGFNNLNDVSLKGDFDWFNSEHQSFQFGYQLSYKKFSPEIISIKDDSTSIELNKDIFTENLLSEVYFEGNIQLTDRLKSNVGFRTGMMSTSGKNYFSFRPRLSLRYLFSDKLSGKLAYSRMTQYLHQLQNTTLGIPTELWVASTKRVIPGTSDLFSAGAFYQPSPAYDFSAEIYLSNLHHAIQYKPSTMAFKNRGESWEDYVTTGKGKSYGLELMAKKKTGRLTGLLSYTLSKSTRQFADINFGESFPFAYDRRHQVHVVGDLFLGEKQKKGIAIRKSLSANFNFASGNYITLAEREYQGIPLPYMDGSRYDANWLSQLSLIERINNYRMPAFHNLHLSYQLKRKKADKTVIWNFSVYNVYDRLNPWYYYKKGNRLRQISLFPIIPSVSYTYKW</sequence>
<accession>A0A1I2JDH8</accession>
<keyword evidence="4 8" id="KW-0812">Transmembrane</keyword>
<comment type="subcellular location">
    <subcellularLocation>
        <location evidence="1 8">Cell outer membrane</location>
        <topology evidence="1 8">Multi-pass membrane protein</topology>
    </subcellularLocation>
</comment>
<dbReference type="GO" id="GO:0044718">
    <property type="term" value="P:siderophore transmembrane transport"/>
    <property type="evidence" value="ECO:0007669"/>
    <property type="project" value="TreeGrafter"/>
</dbReference>
<evidence type="ECO:0000256" key="5">
    <source>
        <dbReference type="ARBA" id="ARBA00022729"/>
    </source>
</evidence>
<dbReference type="Gene3D" id="2.60.40.1120">
    <property type="entry name" value="Carboxypeptidase-like, regulatory domain"/>
    <property type="match status" value="1"/>
</dbReference>
<keyword evidence="7 8" id="KW-0998">Cell outer membrane</keyword>
<keyword evidence="3 8" id="KW-1134">Transmembrane beta strand</keyword>
<dbReference type="InterPro" id="IPR008969">
    <property type="entry name" value="CarboxyPept-like_regulatory"/>
</dbReference>
<dbReference type="PANTHER" id="PTHR30069">
    <property type="entry name" value="TONB-DEPENDENT OUTER MEMBRANE RECEPTOR"/>
    <property type="match status" value="1"/>
</dbReference>
<comment type="similarity">
    <text evidence="8">Belongs to the TonB-dependent receptor family.</text>
</comment>
<dbReference type="Proteomes" id="UP000198964">
    <property type="component" value="Unassembled WGS sequence"/>
</dbReference>
<evidence type="ECO:0000313" key="11">
    <source>
        <dbReference type="Proteomes" id="UP000198964"/>
    </source>
</evidence>
<dbReference type="PANTHER" id="PTHR30069:SF29">
    <property type="entry name" value="HEMOGLOBIN AND HEMOGLOBIN-HAPTOGLOBIN-BINDING PROTEIN 1-RELATED"/>
    <property type="match status" value="1"/>
</dbReference>
<keyword evidence="5" id="KW-0732">Signal</keyword>
<keyword evidence="6 8" id="KW-0472">Membrane</keyword>